<sequence length="70" mass="8140">MADHLQANFSWTIQQTIWYSKVLPTFSDALALVRRFLWASTFSTSSETTQMIKVPRLLFERLRDIAVYAA</sequence>
<reference evidence="1 2" key="1">
    <citation type="journal article" date="2021" name="Int. J. Syst. Evol. Microbiol.">
        <title>Amazonocrinis nigriterrae gen. nov., sp. nov., Atlanticothrix silvestris gen. nov., sp. nov. and Dendronalium phyllosphericum gen. nov., sp. nov., nostocacean cyanobacteria from Brazilian environments.</title>
        <authorList>
            <person name="Alvarenga D.O."/>
            <person name="Andreote A.P.D."/>
            <person name="Branco L.H.Z."/>
            <person name="Delbaje E."/>
            <person name="Cruz R.B."/>
            <person name="Varani A.M."/>
            <person name="Fiore M.F."/>
        </authorList>
    </citation>
    <scope>NUCLEOTIDE SEQUENCE [LARGE SCALE GENOMIC DNA]</scope>
    <source>
        <strain evidence="1 2">CENA369</strain>
    </source>
</reference>
<gene>
    <name evidence="1" type="ORF">I8752_30160</name>
</gene>
<keyword evidence="2" id="KW-1185">Reference proteome</keyword>
<accession>A0A8J7LHC0</accession>
<organism evidence="1 2">
    <name type="scientific">Dendronalium phyllosphericum CENA369</name>
    <dbReference type="NCBI Taxonomy" id="1725256"/>
    <lineage>
        <taxon>Bacteria</taxon>
        <taxon>Bacillati</taxon>
        <taxon>Cyanobacteriota</taxon>
        <taxon>Cyanophyceae</taxon>
        <taxon>Nostocales</taxon>
        <taxon>Nostocaceae</taxon>
        <taxon>Dendronalium</taxon>
        <taxon>Dendronalium phyllosphericum</taxon>
    </lineage>
</organism>
<dbReference type="Proteomes" id="UP000662314">
    <property type="component" value="Unassembled WGS sequence"/>
</dbReference>
<evidence type="ECO:0000313" key="2">
    <source>
        <dbReference type="Proteomes" id="UP000662314"/>
    </source>
</evidence>
<dbReference type="EMBL" id="JAECZA010000266">
    <property type="protein sequence ID" value="MBH8577166.1"/>
    <property type="molecule type" value="Genomic_DNA"/>
</dbReference>
<comment type="caution">
    <text evidence="1">The sequence shown here is derived from an EMBL/GenBank/DDBJ whole genome shotgun (WGS) entry which is preliminary data.</text>
</comment>
<evidence type="ECO:0000313" key="1">
    <source>
        <dbReference type="EMBL" id="MBH8577166.1"/>
    </source>
</evidence>
<dbReference type="RefSeq" id="WP_339381814.1">
    <property type="nucleotide sequence ID" value="NZ_CAWPUQ010000197.1"/>
</dbReference>
<name>A0A8J7LHC0_9NOST</name>
<protein>
    <submittedName>
        <fullName evidence="1">Uncharacterized protein</fullName>
    </submittedName>
</protein>
<dbReference type="AlphaFoldDB" id="A0A8J7LHC0"/>
<proteinExistence type="predicted"/>